<dbReference type="Gene3D" id="3.40.50.12780">
    <property type="entry name" value="N-terminal domain of ligase-like"/>
    <property type="match status" value="1"/>
</dbReference>
<dbReference type="InterPro" id="IPR000873">
    <property type="entry name" value="AMP-dep_synth/lig_dom"/>
</dbReference>
<dbReference type="SUPFAM" id="SSF56801">
    <property type="entry name" value="Acetyl-CoA synthetase-like"/>
    <property type="match status" value="1"/>
</dbReference>
<proteinExistence type="inferred from homology"/>
<evidence type="ECO:0000256" key="2">
    <source>
        <dbReference type="ARBA" id="ARBA00022598"/>
    </source>
</evidence>
<keyword evidence="2 4" id="KW-0436">Ligase</keyword>
<dbReference type="GO" id="GO:0006631">
    <property type="term" value="P:fatty acid metabolic process"/>
    <property type="evidence" value="ECO:0007669"/>
    <property type="project" value="TreeGrafter"/>
</dbReference>
<organism evidence="4 5">
    <name type="scientific">Thermomonospora umbrina</name>
    <dbReference type="NCBI Taxonomy" id="111806"/>
    <lineage>
        <taxon>Bacteria</taxon>
        <taxon>Bacillati</taxon>
        <taxon>Actinomycetota</taxon>
        <taxon>Actinomycetes</taxon>
        <taxon>Streptosporangiales</taxon>
        <taxon>Thermomonosporaceae</taxon>
        <taxon>Thermomonospora</taxon>
    </lineage>
</organism>
<protein>
    <submittedName>
        <fullName evidence="4">Acyl-CoA synthetase (AMP-forming)/AMP-acid ligase II</fullName>
    </submittedName>
</protein>
<dbReference type="OrthoDB" id="8445630at2"/>
<comment type="similarity">
    <text evidence="1">Belongs to the ATP-dependent AMP-binding enzyme family.</text>
</comment>
<accession>A0A3D9T586</accession>
<evidence type="ECO:0000259" key="3">
    <source>
        <dbReference type="Pfam" id="PF00501"/>
    </source>
</evidence>
<dbReference type="AlphaFoldDB" id="A0A3D9T586"/>
<dbReference type="Pfam" id="PF00501">
    <property type="entry name" value="AMP-binding"/>
    <property type="match status" value="1"/>
</dbReference>
<sequence>MELQANRVNEFLAQVDPAGHDLDDTLEALSRLGLPPGSGILLALPNAPGTIRLHLSALLLGLVPLLVSPATPAVRISEQARSLKLRAILARRLDPRRFKTGPARQVGDAQAILLTPHPASPGPLAHGVPEQYAPGHVLMSTSGTSGMASACLHTVDALLRNAARHRKSVGLTSDDTILINLPLFYSYAMVAQVLAAYLADARVVVTGPPFSPTNYRHAIAHHGVTHSSITPTIVRRLLPDPGLPGRLRTLTVGGDHLTAREVGDLLSARPGKELYITYGLTEAGPRVATLAAHAEPASRHGSVGLPLPGVRTWLREQGELVVQTDTALVGKIGGGSPDGGLVRPGVLATGDRFHIDDGYLHFLGRLSDVIMVGGEKVSLTTVRQAVATIPGVVHVQLIPLPDVGFDLEVGVIEPTPAATERVREAIGKTLLLAERPRRVLVSPADPAALRK</sequence>
<dbReference type="RefSeq" id="WP_116025563.1">
    <property type="nucleotide sequence ID" value="NZ_QTTT01000001.1"/>
</dbReference>
<keyword evidence="5" id="KW-1185">Reference proteome</keyword>
<feature type="domain" description="AMP-dependent synthetase/ligase" evidence="3">
    <location>
        <begin position="28"/>
        <end position="319"/>
    </location>
</feature>
<dbReference type="CDD" id="cd04433">
    <property type="entry name" value="AFD_class_I"/>
    <property type="match status" value="1"/>
</dbReference>
<dbReference type="Proteomes" id="UP000256661">
    <property type="component" value="Unassembled WGS sequence"/>
</dbReference>
<dbReference type="GO" id="GO:0031956">
    <property type="term" value="F:medium-chain fatty acid-CoA ligase activity"/>
    <property type="evidence" value="ECO:0007669"/>
    <property type="project" value="TreeGrafter"/>
</dbReference>
<gene>
    <name evidence="4" type="ORF">DFJ69_5941</name>
</gene>
<evidence type="ECO:0000313" key="4">
    <source>
        <dbReference type="EMBL" id="REF00406.1"/>
    </source>
</evidence>
<dbReference type="PANTHER" id="PTHR43201">
    <property type="entry name" value="ACYL-COA SYNTHETASE"/>
    <property type="match status" value="1"/>
</dbReference>
<dbReference type="InterPro" id="IPR042099">
    <property type="entry name" value="ANL_N_sf"/>
</dbReference>
<dbReference type="EMBL" id="QTTT01000001">
    <property type="protein sequence ID" value="REF00406.1"/>
    <property type="molecule type" value="Genomic_DNA"/>
</dbReference>
<reference evidence="4 5" key="1">
    <citation type="submission" date="2018-08" db="EMBL/GenBank/DDBJ databases">
        <title>Sequencing the genomes of 1000 actinobacteria strains.</title>
        <authorList>
            <person name="Klenk H.-P."/>
        </authorList>
    </citation>
    <scope>NUCLEOTIDE SEQUENCE [LARGE SCALE GENOMIC DNA]</scope>
    <source>
        <strain evidence="4 5">DSM 43927</strain>
    </source>
</reference>
<dbReference type="PANTHER" id="PTHR43201:SF5">
    <property type="entry name" value="MEDIUM-CHAIN ACYL-COA LIGASE ACSF2, MITOCHONDRIAL"/>
    <property type="match status" value="1"/>
</dbReference>
<name>A0A3D9T586_9ACTN</name>
<evidence type="ECO:0000256" key="1">
    <source>
        <dbReference type="ARBA" id="ARBA00006432"/>
    </source>
</evidence>
<comment type="caution">
    <text evidence="4">The sequence shown here is derived from an EMBL/GenBank/DDBJ whole genome shotgun (WGS) entry which is preliminary data.</text>
</comment>
<evidence type="ECO:0000313" key="5">
    <source>
        <dbReference type="Proteomes" id="UP000256661"/>
    </source>
</evidence>